<evidence type="ECO:0008006" key="3">
    <source>
        <dbReference type="Google" id="ProtNLM"/>
    </source>
</evidence>
<gene>
    <name evidence="1" type="ORF">SAMN04488095_3184</name>
</gene>
<protein>
    <recommendedName>
        <fullName evidence="3">DUF4034 domain-containing protein</fullName>
    </recommendedName>
</protein>
<dbReference type="Proteomes" id="UP000199110">
    <property type="component" value="Unassembled WGS sequence"/>
</dbReference>
<dbReference type="EMBL" id="FORA01000004">
    <property type="protein sequence ID" value="SFJ59032.1"/>
    <property type="molecule type" value="Genomic_DNA"/>
</dbReference>
<dbReference type="STRING" id="390807.SAMN04488095_3184"/>
<evidence type="ECO:0000313" key="1">
    <source>
        <dbReference type="EMBL" id="SFJ59032.1"/>
    </source>
</evidence>
<organism evidence="1 2">
    <name type="scientific">Jannaschia pohangensis</name>
    <dbReference type="NCBI Taxonomy" id="390807"/>
    <lineage>
        <taxon>Bacteria</taxon>
        <taxon>Pseudomonadati</taxon>
        <taxon>Pseudomonadota</taxon>
        <taxon>Alphaproteobacteria</taxon>
        <taxon>Rhodobacterales</taxon>
        <taxon>Roseobacteraceae</taxon>
        <taxon>Jannaschia</taxon>
    </lineage>
</organism>
<accession>A0A1I3SLG6</accession>
<reference evidence="1 2" key="1">
    <citation type="submission" date="2016-10" db="EMBL/GenBank/DDBJ databases">
        <authorList>
            <person name="de Groot N.N."/>
        </authorList>
    </citation>
    <scope>NUCLEOTIDE SEQUENCE [LARGE SCALE GENOMIC DNA]</scope>
    <source>
        <strain evidence="1 2">DSM 19073</strain>
    </source>
</reference>
<evidence type="ECO:0000313" key="2">
    <source>
        <dbReference type="Proteomes" id="UP000199110"/>
    </source>
</evidence>
<sequence length="335" mass="37143">MSGFRVMSFLSRIFPRSTGFDPFEGHARGAEAEAMMRAGDWSGLGRLYAEQAPQARAQMVHGLGMVWPLDRDLSVDRDTAEAKAVLGGMQVTLAFRERGDLRGDDVPPEALARMEARLADAERRLVASSNAQPDDPCVWGWLIRANTGLGGDRARFAFLSERLDACSDRCLTADLHRITDLQRKWHGNQAQMWEAVARAIDPLPSAAYLGLVARGHIEDWLWYVAMGDDAAIAARFREKMQDNAYLADLDGLDGLFWRTLKAEGPDSAPEDKADRQFAHNQFAILWALLHRIERAKPHVAAIGPVPMALPLGYLGEDPTEGWIDLRQRCGLPAKA</sequence>
<keyword evidence="2" id="KW-1185">Reference proteome</keyword>
<proteinExistence type="predicted"/>
<dbReference type="AlphaFoldDB" id="A0A1I3SLG6"/>
<name>A0A1I3SLG6_9RHOB</name>